<evidence type="ECO:0000313" key="2">
    <source>
        <dbReference type="Proteomes" id="UP000004713"/>
    </source>
</evidence>
<dbReference type="InterPro" id="IPR047729">
    <property type="entry name" value="Sce7726-like"/>
</dbReference>
<dbReference type="GeneID" id="31798252"/>
<name>B0NU68_BACSE</name>
<dbReference type="eggNOG" id="ENOG50330KG">
    <property type="taxonomic scope" value="Bacteria"/>
</dbReference>
<dbReference type="Proteomes" id="UP000004713">
    <property type="component" value="Unassembled WGS sequence"/>
</dbReference>
<accession>B0NU68</accession>
<sequence length="209" mass="24277">MNLDSNSFIIKARFIDHILNSFCSDNICIGQEVMYGTNRLLADLVLVADGKLYAFEIKAYNDDLRRIENQLANYRKIFDFIYVITTENHLANIRNIHQKKVGIYVFNPDGTISEKRRALEQKVFSKEDALNTIPALFLKKYFSLPSTLTADQVRGKLMNCKREIVKNSLHSYMKSIISYKYENFIENKGEVVHFEDVSILSLRNYSVLK</sequence>
<organism evidence="1 2">
    <name type="scientific">Bacteroides stercoris ATCC 43183</name>
    <dbReference type="NCBI Taxonomy" id="449673"/>
    <lineage>
        <taxon>Bacteria</taxon>
        <taxon>Pseudomonadati</taxon>
        <taxon>Bacteroidota</taxon>
        <taxon>Bacteroidia</taxon>
        <taxon>Bacteroidales</taxon>
        <taxon>Bacteroidaceae</taxon>
        <taxon>Bacteroides</taxon>
    </lineage>
</organism>
<dbReference type="AlphaFoldDB" id="B0NU68"/>
<evidence type="ECO:0000313" key="1">
    <source>
        <dbReference type="EMBL" id="EDS13911.1"/>
    </source>
</evidence>
<dbReference type="EMBL" id="ABFZ02000022">
    <property type="protein sequence ID" value="EDS13911.1"/>
    <property type="molecule type" value="Genomic_DNA"/>
</dbReference>
<evidence type="ECO:0008006" key="3">
    <source>
        <dbReference type="Google" id="ProtNLM"/>
    </source>
</evidence>
<dbReference type="NCBIfam" id="NF033832">
    <property type="entry name" value="sce7726_fam"/>
    <property type="match status" value="1"/>
</dbReference>
<reference evidence="1 2" key="1">
    <citation type="submission" date="2007-11" db="EMBL/GenBank/DDBJ databases">
        <title>Draft genome sequence of Bacteroides stercoris(ATCC 43183).</title>
        <authorList>
            <person name="Sudarsanam P."/>
            <person name="Ley R."/>
            <person name="Guruge J."/>
            <person name="Turnbaugh P.J."/>
            <person name="Mahowald M."/>
            <person name="Liep D."/>
            <person name="Gordon J."/>
        </authorList>
    </citation>
    <scope>NUCLEOTIDE SEQUENCE [LARGE SCALE GENOMIC DNA]</scope>
    <source>
        <strain evidence="1 2">ATCC 43183</strain>
    </source>
</reference>
<reference evidence="1 2" key="2">
    <citation type="submission" date="2007-11" db="EMBL/GenBank/DDBJ databases">
        <authorList>
            <person name="Fulton L."/>
            <person name="Clifton S."/>
            <person name="Fulton B."/>
            <person name="Xu J."/>
            <person name="Minx P."/>
            <person name="Pepin K.H."/>
            <person name="Johnson M."/>
            <person name="Thiruvilangam P."/>
            <person name="Bhonagiri V."/>
            <person name="Nash W.E."/>
            <person name="Mardis E.R."/>
            <person name="Wilson R.K."/>
        </authorList>
    </citation>
    <scope>NUCLEOTIDE SEQUENCE [LARGE SCALE GENOMIC DNA]</scope>
    <source>
        <strain evidence="1 2">ATCC 43183</strain>
    </source>
</reference>
<dbReference type="RefSeq" id="WP_005657005.1">
    <property type="nucleotide sequence ID" value="NZ_CP102262.1"/>
</dbReference>
<protein>
    <recommendedName>
        <fullName evidence="3">Sce7726 family protein</fullName>
    </recommendedName>
</protein>
<gene>
    <name evidence="1" type="ORF">BACSTE_03053</name>
</gene>
<proteinExistence type="predicted"/>
<dbReference type="HOGENOM" id="CLU_114093_0_0_10"/>
<comment type="caution">
    <text evidence="1">The sequence shown here is derived from an EMBL/GenBank/DDBJ whole genome shotgun (WGS) entry which is preliminary data.</text>
</comment>